<dbReference type="GO" id="GO:0009254">
    <property type="term" value="P:peptidoglycan turnover"/>
    <property type="evidence" value="ECO:0007669"/>
    <property type="project" value="TreeGrafter"/>
</dbReference>
<evidence type="ECO:0000256" key="1">
    <source>
        <dbReference type="ARBA" id="ARBA00001561"/>
    </source>
</evidence>
<dbReference type="Gene3D" id="3.40.80.10">
    <property type="entry name" value="Peptidoglycan recognition protein-like"/>
    <property type="match status" value="1"/>
</dbReference>
<dbReference type="Pfam" id="PF01510">
    <property type="entry name" value="Amidase_2"/>
    <property type="match status" value="1"/>
</dbReference>
<evidence type="ECO:0000256" key="4">
    <source>
        <dbReference type="ARBA" id="ARBA00022801"/>
    </source>
</evidence>
<keyword evidence="5" id="KW-0961">Cell wall biogenesis/degradation</keyword>
<dbReference type="InterPro" id="IPR002502">
    <property type="entry name" value="Amidase_domain"/>
</dbReference>
<gene>
    <name evidence="7" type="ORF">H9Q81_02125</name>
</gene>
<comment type="catalytic activity">
    <reaction evidence="1">
        <text>Hydrolyzes the link between N-acetylmuramoyl residues and L-amino acid residues in certain cell-wall glycopeptides.</text>
        <dbReference type="EC" id="3.5.1.28"/>
    </reaction>
</comment>
<dbReference type="InterPro" id="IPR036365">
    <property type="entry name" value="PGBD-like_sf"/>
</dbReference>
<dbReference type="InterPro" id="IPR036505">
    <property type="entry name" value="Amidase/PGRP_sf"/>
</dbReference>
<evidence type="ECO:0000256" key="5">
    <source>
        <dbReference type="ARBA" id="ARBA00023316"/>
    </source>
</evidence>
<proteinExistence type="inferred from homology"/>
<name>A0A7G9GXX9_9FUSO</name>
<dbReference type="SUPFAM" id="SSF47090">
    <property type="entry name" value="PGBD-like"/>
    <property type="match status" value="1"/>
</dbReference>
<evidence type="ECO:0000256" key="3">
    <source>
        <dbReference type="ARBA" id="ARBA00011901"/>
    </source>
</evidence>
<sequence length="275" mass="32168">MKSYAILILLINFLFISCTSVNYKIDNKTFRSTGKNARVKFIVLHYTATNDEIGIRTLTTERVSSHYLITSQDKDPIYNLVDDEDRAWHAGISEFKDRNNINDTSIGIEITNRGVSDYKKVSNKYGFYIPYENYIPYSEGQIEKIAFLVKQLIEKYDIEPTNVIGHSDIAPLRKIDPGAKFPWERLYKEYGIGAWYDEKDKLFYTNEELYKKAPISAIKAEFRKYGYNMNESDEWDEPSRRIIYNFQAHFNPKGLSGNMDLETYAIIKALNKKYR</sequence>
<dbReference type="Proteomes" id="UP000515913">
    <property type="component" value="Chromosome"/>
</dbReference>
<dbReference type="InterPro" id="IPR036366">
    <property type="entry name" value="PGBDSf"/>
</dbReference>
<comment type="similarity">
    <text evidence="2">Belongs to the N-acetylmuramoyl-L-alanine amidase 2 family.</text>
</comment>
<keyword evidence="4" id="KW-0378">Hydrolase</keyword>
<dbReference type="EMBL" id="CP060637">
    <property type="protein sequence ID" value="QNM15661.1"/>
    <property type="molecule type" value="Genomic_DNA"/>
</dbReference>
<protein>
    <recommendedName>
        <fullName evidence="3">N-acetylmuramoyl-L-alanine amidase</fullName>
        <ecNumber evidence="3">3.5.1.28</ecNumber>
    </recommendedName>
</protein>
<dbReference type="AlphaFoldDB" id="A0A7G9GXX9"/>
<keyword evidence="8" id="KW-1185">Reference proteome</keyword>
<evidence type="ECO:0000256" key="2">
    <source>
        <dbReference type="ARBA" id="ARBA00007553"/>
    </source>
</evidence>
<dbReference type="PANTHER" id="PTHR30417:SF1">
    <property type="entry name" value="N-ACETYLMURAMOYL-L-ALANINE AMIDASE AMID"/>
    <property type="match status" value="1"/>
</dbReference>
<dbReference type="PROSITE" id="PS51257">
    <property type="entry name" value="PROKAR_LIPOPROTEIN"/>
    <property type="match status" value="1"/>
</dbReference>
<dbReference type="GO" id="GO:0009253">
    <property type="term" value="P:peptidoglycan catabolic process"/>
    <property type="evidence" value="ECO:0007669"/>
    <property type="project" value="InterPro"/>
</dbReference>
<dbReference type="GO" id="GO:0008745">
    <property type="term" value="F:N-acetylmuramoyl-L-alanine amidase activity"/>
    <property type="evidence" value="ECO:0007669"/>
    <property type="project" value="UniProtKB-EC"/>
</dbReference>
<dbReference type="SUPFAM" id="SSF55846">
    <property type="entry name" value="N-acetylmuramoyl-L-alanine amidase-like"/>
    <property type="match status" value="1"/>
</dbReference>
<dbReference type="PANTHER" id="PTHR30417">
    <property type="entry name" value="N-ACETYLMURAMOYL-L-ALANINE AMIDASE AMID"/>
    <property type="match status" value="1"/>
</dbReference>
<dbReference type="KEGG" id="fho:H9Q81_02125"/>
<dbReference type="GO" id="GO:0071555">
    <property type="term" value="P:cell wall organization"/>
    <property type="evidence" value="ECO:0007669"/>
    <property type="project" value="UniProtKB-KW"/>
</dbReference>
<evidence type="ECO:0000313" key="7">
    <source>
        <dbReference type="EMBL" id="QNM15661.1"/>
    </source>
</evidence>
<dbReference type="EC" id="3.5.1.28" evidence="3"/>
<dbReference type="RefSeq" id="WP_101475027.1">
    <property type="nucleotide sequence ID" value="NZ_CP060637.1"/>
</dbReference>
<dbReference type="FunFam" id="3.40.80.10:FF:000003">
    <property type="entry name" value="N-acetylmuramoyl-L-alanine amidase"/>
    <property type="match status" value="1"/>
</dbReference>
<reference evidence="7 8" key="1">
    <citation type="submission" date="2020-08" db="EMBL/GenBank/DDBJ databases">
        <authorList>
            <person name="Liu C."/>
            <person name="Sun Q."/>
        </authorList>
    </citation>
    <scope>NUCLEOTIDE SEQUENCE [LARGE SCALE GENOMIC DNA]</scope>
    <source>
        <strain evidence="7 8">NSJ-57</strain>
    </source>
</reference>
<dbReference type="SMART" id="SM00644">
    <property type="entry name" value="Ami_2"/>
    <property type="match status" value="1"/>
</dbReference>
<dbReference type="CDD" id="cd06583">
    <property type="entry name" value="PGRP"/>
    <property type="match status" value="1"/>
</dbReference>
<evidence type="ECO:0000313" key="8">
    <source>
        <dbReference type="Proteomes" id="UP000515913"/>
    </source>
</evidence>
<evidence type="ECO:0000259" key="6">
    <source>
        <dbReference type="SMART" id="SM00644"/>
    </source>
</evidence>
<dbReference type="Gene3D" id="1.10.101.10">
    <property type="entry name" value="PGBD-like superfamily/PGBD"/>
    <property type="match status" value="1"/>
</dbReference>
<dbReference type="InterPro" id="IPR051206">
    <property type="entry name" value="NAMLAA_amidase_2"/>
</dbReference>
<accession>A0A7G9GXX9</accession>
<organism evidence="7 8">
    <name type="scientific">Fusobacterium hominis</name>
    <dbReference type="NCBI Taxonomy" id="2764326"/>
    <lineage>
        <taxon>Bacteria</taxon>
        <taxon>Fusobacteriati</taxon>
        <taxon>Fusobacteriota</taxon>
        <taxon>Fusobacteriia</taxon>
        <taxon>Fusobacteriales</taxon>
        <taxon>Fusobacteriaceae</taxon>
        <taxon>Fusobacterium</taxon>
    </lineage>
</organism>
<feature type="domain" description="N-acetylmuramoyl-L-alanine amidase" evidence="6">
    <location>
        <begin position="27"/>
        <end position="178"/>
    </location>
</feature>